<dbReference type="PIRSF" id="PIRSF006060">
    <property type="entry name" value="AA_transporter"/>
    <property type="match status" value="1"/>
</dbReference>
<feature type="transmembrane region" description="Helical" evidence="6">
    <location>
        <begin position="189"/>
        <end position="213"/>
    </location>
</feature>
<feature type="transmembrane region" description="Helical" evidence="6">
    <location>
        <begin position="341"/>
        <end position="361"/>
    </location>
</feature>
<protein>
    <submittedName>
        <fullName evidence="8">General amino acid permease AGP2</fullName>
    </submittedName>
</protein>
<comment type="caution">
    <text evidence="8">The sequence shown here is derived from an EMBL/GenBank/DDBJ whole genome shotgun (WGS) entry which is preliminary data.</text>
</comment>
<dbReference type="Gene3D" id="1.20.1740.10">
    <property type="entry name" value="Amino acid/polyamine transporter I"/>
    <property type="match status" value="1"/>
</dbReference>
<dbReference type="Proteomes" id="UP001241169">
    <property type="component" value="Unassembled WGS sequence"/>
</dbReference>
<dbReference type="InterPro" id="IPR004841">
    <property type="entry name" value="AA-permease/SLC12A_dom"/>
</dbReference>
<feature type="transmembrane region" description="Helical" evidence="6">
    <location>
        <begin position="461"/>
        <end position="484"/>
    </location>
</feature>
<dbReference type="GeneID" id="85377500"/>
<keyword evidence="2 6" id="KW-0812">Transmembrane</keyword>
<evidence type="ECO:0000256" key="5">
    <source>
        <dbReference type="SAM" id="MobiDB-lite"/>
    </source>
</evidence>
<evidence type="ECO:0000256" key="6">
    <source>
        <dbReference type="SAM" id="Phobius"/>
    </source>
</evidence>
<evidence type="ECO:0000256" key="2">
    <source>
        <dbReference type="ARBA" id="ARBA00022692"/>
    </source>
</evidence>
<gene>
    <name evidence="8" type="ORF">CPAR01_09336</name>
</gene>
<organism evidence="8 9">
    <name type="scientific">Colletotrichum paranaense</name>
    <dbReference type="NCBI Taxonomy" id="1914294"/>
    <lineage>
        <taxon>Eukaryota</taxon>
        <taxon>Fungi</taxon>
        <taxon>Dikarya</taxon>
        <taxon>Ascomycota</taxon>
        <taxon>Pezizomycotina</taxon>
        <taxon>Sordariomycetes</taxon>
        <taxon>Hypocreomycetidae</taxon>
        <taxon>Glomerellales</taxon>
        <taxon>Glomerellaceae</taxon>
        <taxon>Colletotrichum</taxon>
        <taxon>Colletotrichum acutatum species complex</taxon>
    </lineage>
</organism>
<comment type="subcellular location">
    <subcellularLocation>
        <location evidence="1">Membrane</location>
        <topology evidence="1">Multi-pass membrane protein</topology>
    </subcellularLocation>
</comment>
<feature type="transmembrane region" description="Helical" evidence="6">
    <location>
        <begin position="416"/>
        <end position="440"/>
    </location>
</feature>
<keyword evidence="4 6" id="KW-0472">Membrane</keyword>
<feature type="transmembrane region" description="Helical" evidence="6">
    <location>
        <begin position="48"/>
        <end position="67"/>
    </location>
</feature>
<feature type="domain" description="Amino acid permease/ SLC12A" evidence="7">
    <location>
        <begin position="48"/>
        <end position="518"/>
    </location>
</feature>
<feature type="transmembrane region" description="Helical" evidence="6">
    <location>
        <begin position="387"/>
        <end position="404"/>
    </location>
</feature>
<dbReference type="RefSeq" id="XP_060347731.1">
    <property type="nucleotide sequence ID" value="XM_060493601.1"/>
</dbReference>
<evidence type="ECO:0000259" key="7">
    <source>
        <dbReference type="Pfam" id="PF00324"/>
    </source>
</evidence>
<evidence type="ECO:0000313" key="8">
    <source>
        <dbReference type="EMBL" id="KAK1535794.1"/>
    </source>
</evidence>
<reference evidence="8 9" key="1">
    <citation type="submission" date="2016-10" db="EMBL/GenBank/DDBJ databases">
        <title>The genome sequence of Colletotrichum fioriniae PJ7.</title>
        <authorList>
            <person name="Baroncelli R."/>
        </authorList>
    </citation>
    <scope>NUCLEOTIDE SEQUENCE [LARGE SCALE GENOMIC DNA]</scope>
    <source>
        <strain evidence="8 9">IMI 384185</strain>
    </source>
</reference>
<accession>A0ABQ9SGF8</accession>
<feature type="transmembrane region" description="Helical" evidence="6">
    <location>
        <begin position="127"/>
        <end position="146"/>
    </location>
</feature>
<evidence type="ECO:0000256" key="4">
    <source>
        <dbReference type="ARBA" id="ARBA00023136"/>
    </source>
</evidence>
<feature type="region of interest" description="Disordered" evidence="5">
    <location>
        <begin position="1"/>
        <end position="26"/>
    </location>
</feature>
<feature type="transmembrane region" description="Helical" evidence="6">
    <location>
        <begin position="153"/>
        <end position="169"/>
    </location>
</feature>
<dbReference type="Pfam" id="PF00324">
    <property type="entry name" value="AA_permease"/>
    <property type="match status" value="1"/>
</dbReference>
<dbReference type="PANTHER" id="PTHR43341">
    <property type="entry name" value="AMINO ACID PERMEASE"/>
    <property type="match status" value="1"/>
</dbReference>
<keyword evidence="9" id="KW-1185">Reference proteome</keyword>
<sequence length="572" mass="63261">MSSPSITSEPKASVTKMNSKTSDKTEVVNGEILHTPEHLQRHLTPRQVQFVAIGGSIGTALFVSIGYGLMRGAASLLIAFVLHALVIAQVNNSLAEMTVFMPISAAFIHHASAWVDDAWGFMIGWNFFLFEALLIPFEITALDMVLTFWRDDIPSAAVITVCIVLYATKLPPVSLCNALMVKYFGETEFWLAGGKLLLIGILFFFTFITMVGGNPQRDAYGFRNWSKPGPFVEYIDDGDLGRFHGFLAALWQAAFTIVGPEYLATVAGEAQRPRSTMKAAFKSVYWRFGLFFIGGALCVGIILPANDPTLLSVLSSGETGTGAASPFVIAMKNMNVGVLPHLVNALLLTSIYSAGNAYVYCSSRSLYGLALNGHAPKFLTKCTKQGVPIYCLFVALAFACLSFLKLGSGSVKVLTWLTNLITGGTLVTYIVICINYLFFYRALKAQNFDRSDLPYRGYLQPYGTWVALVWLMAVEIFYGYAIFLRGRWDIGIFFSNYTMGFLAICLFCGWKILKRTHFVRPEHADLVWIRPAVDEHEAAMAGNENEVGLRRRLAQLVRVDMKLSRASRSPRV</sequence>
<feature type="compositionally biased region" description="Polar residues" evidence="5">
    <location>
        <begin position="1"/>
        <end position="20"/>
    </location>
</feature>
<proteinExistence type="predicted"/>
<evidence type="ECO:0000313" key="9">
    <source>
        <dbReference type="Proteomes" id="UP001241169"/>
    </source>
</evidence>
<evidence type="ECO:0000256" key="1">
    <source>
        <dbReference type="ARBA" id="ARBA00004141"/>
    </source>
</evidence>
<feature type="transmembrane region" description="Helical" evidence="6">
    <location>
        <begin position="490"/>
        <end position="510"/>
    </location>
</feature>
<feature type="transmembrane region" description="Helical" evidence="6">
    <location>
        <begin position="284"/>
        <end position="305"/>
    </location>
</feature>
<evidence type="ECO:0000256" key="3">
    <source>
        <dbReference type="ARBA" id="ARBA00022989"/>
    </source>
</evidence>
<dbReference type="EMBL" id="MOPA01000007">
    <property type="protein sequence ID" value="KAK1535794.1"/>
    <property type="molecule type" value="Genomic_DNA"/>
</dbReference>
<name>A0ABQ9SGF8_9PEZI</name>
<keyword evidence="3 6" id="KW-1133">Transmembrane helix</keyword>
<dbReference type="PANTHER" id="PTHR43341:SF6">
    <property type="entry name" value="AMINO ACID TRANSPORTER (EUROFUNG)"/>
    <property type="match status" value="1"/>
</dbReference>
<dbReference type="InterPro" id="IPR050524">
    <property type="entry name" value="APC_YAT"/>
</dbReference>